<evidence type="ECO:0000259" key="7">
    <source>
        <dbReference type="SMART" id="SM01217"/>
    </source>
</evidence>
<dbReference type="Proteomes" id="UP000192917">
    <property type="component" value="Unassembled WGS sequence"/>
</dbReference>
<dbReference type="GO" id="GO:0008422">
    <property type="term" value="F:beta-glucosidase activity"/>
    <property type="evidence" value="ECO:0007669"/>
    <property type="project" value="UniProtKB-EC"/>
</dbReference>
<dbReference type="PRINTS" id="PR00133">
    <property type="entry name" value="GLHYDRLASE3"/>
</dbReference>
<sequence>MTAFLDDLLARMSLADKVGQLNHPNAEGAPSMGAGEAVLDIETRIRRGEVGLLAAGFEPERLAELQRLAVEESPHGIPLLFTMDVIHGFRTVFPLPLALACSFDPELVRRTAEVAAREAAAAGVALNWAPMLDVSRDARWGRCAESPGEAPYLGSVLARAWVEGFQQGDLAQPATVMATAKHFAGYGLAEAGRDYNAVDASPYRLHNVVLPPFKAAVEAGVGAVMVGFHDLSGIPCTAHEELLQGVLRRLWGFEGLIISDYTAILELVHHGVAADEKEAAFLAFTAGVDIDLISEAYLRHLPALVAEGRIAEAAVDAACRRVLAAKLKLGLFEPGARVPTAEAARAAILTPAHRALAREAAVRSCVLLKNDGVLPLAGEGRIALVGPLADSRANMQGTWAVAARAEDSVTVLEGLRAALGDRVRHARGCNLVDDPNVAARLDVFGPTLDPDPRPTDVMIAEAVALARDSELVVACLGEAKEHSGESATRTDLGLPGSQRRLVEALAATGKPLVLVTFSGRPLALEAEDRLASAILHAWFPGSEAGHALADLLTGAAAPTAKLAMSFPRTAGQCPIHYAEPPTGRPRDRIGIDVAGDSEVDATGARVFRKFTTASRLEGPHTPLYPFGHGLTYGAVEMGPLELSATELTGEDAVLEVAVTVRNVGNRPAEETLQLYLGDPVASRSRPVRELKEFRKVQLEPGEETRVAFRVTTAELAFWRAERLAGPERVWEPGRFVVQMGGNSSADLQMAEVRWGVWRKT</sequence>
<dbReference type="InterPro" id="IPR026891">
    <property type="entry name" value="Fn3-like"/>
</dbReference>
<evidence type="ECO:0000256" key="3">
    <source>
        <dbReference type="ARBA" id="ARBA00012744"/>
    </source>
</evidence>
<dbReference type="AlphaFoldDB" id="A0A1Y6C756"/>
<dbReference type="PANTHER" id="PTHR30620">
    <property type="entry name" value="PERIPLASMIC BETA-GLUCOSIDASE-RELATED"/>
    <property type="match status" value="1"/>
</dbReference>
<dbReference type="InterPro" id="IPR051915">
    <property type="entry name" value="Cellulose_Degrad_GH3"/>
</dbReference>
<keyword evidence="5" id="KW-0378">Hydrolase</keyword>
<evidence type="ECO:0000256" key="2">
    <source>
        <dbReference type="ARBA" id="ARBA00005336"/>
    </source>
</evidence>
<proteinExistence type="inferred from homology"/>
<protein>
    <recommendedName>
        <fullName evidence="3">beta-glucosidase</fullName>
        <ecNumber evidence="3">3.2.1.21</ecNumber>
    </recommendedName>
</protein>
<dbReference type="InterPro" id="IPR017853">
    <property type="entry name" value="GH"/>
</dbReference>
<keyword evidence="6" id="KW-0326">Glycosidase</keyword>
<comment type="catalytic activity">
    <reaction evidence="1">
        <text>Hydrolysis of terminal, non-reducing beta-D-glucosyl residues with release of beta-D-glucose.</text>
        <dbReference type="EC" id="3.2.1.21"/>
    </reaction>
</comment>
<dbReference type="InterPro" id="IPR001764">
    <property type="entry name" value="Glyco_hydro_3_N"/>
</dbReference>
<dbReference type="Gene3D" id="3.20.20.300">
    <property type="entry name" value="Glycoside hydrolase, family 3, N-terminal domain"/>
    <property type="match status" value="1"/>
</dbReference>
<feature type="domain" description="Fibronectin type III-like" evidence="7">
    <location>
        <begin position="670"/>
        <end position="743"/>
    </location>
</feature>
<reference evidence="8 9" key="1">
    <citation type="submission" date="2017-04" db="EMBL/GenBank/DDBJ databases">
        <authorList>
            <person name="Afonso C.L."/>
            <person name="Miller P.J."/>
            <person name="Scott M.A."/>
            <person name="Spackman E."/>
            <person name="Goraichik I."/>
            <person name="Dimitrov K.M."/>
            <person name="Suarez D.L."/>
            <person name="Swayne D.E."/>
        </authorList>
    </citation>
    <scope>NUCLEOTIDE SEQUENCE [LARGE SCALE GENOMIC DNA]</scope>
    <source>
        <strain evidence="8 9">USBA 355</strain>
    </source>
</reference>
<organism evidence="8 9">
    <name type="scientific">Tistlia consotensis USBA 355</name>
    <dbReference type="NCBI Taxonomy" id="560819"/>
    <lineage>
        <taxon>Bacteria</taxon>
        <taxon>Pseudomonadati</taxon>
        <taxon>Pseudomonadota</taxon>
        <taxon>Alphaproteobacteria</taxon>
        <taxon>Rhodospirillales</taxon>
        <taxon>Rhodovibrionaceae</taxon>
        <taxon>Tistlia</taxon>
    </lineage>
</organism>
<dbReference type="InterPro" id="IPR036881">
    <property type="entry name" value="Glyco_hydro_3_C_sf"/>
</dbReference>
<dbReference type="SUPFAM" id="SSF52279">
    <property type="entry name" value="Beta-D-glucan exohydrolase, C-terminal domain"/>
    <property type="match status" value="1"/>
</dbReference>
<evidence type="ECO:0000256" key="1">
    <source>
        <dbReference type="ARBA" id="ARBA00000448"/>
    </source>
</evidence>
<dbReference type="NCBIfam" id="NF011678">
    <property type="entry name" value="PRK15098.1"/>
    <property type="match status" value="1"/>
</dbReference>
<evidence type="ECO:0000256" key="4">
    <source>
        <dbReference type="ARBA" id="ARBA00022729"/>
    </source>
</evidence>
<keyword evidence="4" id="KW-0732">Signal</keyword>
<dbReference type="InterPro" id="IPR013783">
    <property type="entry name" value="Ig-like_fold"/>
</dbReference>
<evidence type="ECO:0000313" key="9">
    <source>
        <dbReference type="Proteomes" id="UP000192917"/>
    </source>
</evidence>
<dbReference type="Pfam" id="PF14310">
    <property type="entry name" value="Fn3-like"/>
    <property type="match status" value="1"/>
</dbReference>
<dbReference type="InterPro" id="IPR036962">
    <property type="entry name" value="Glyco_hydro_3_N_sf"/>
</dbReference>
<dbReference type="Gene3D" id="2.60.40.10">
    <property type="entry name" value="Immunoglobulins"/>
    <property type="match status" value="1"/>
</dbReference>
<comment type="similarity">
    <text evidence="2">Belongs to the glycosyl hydrolase 3 family.</text>
</comment>
<dbReference type="Pfam" id="PF00933">
    <property type="entry name" value="Glyco_hydro_3"/>
    <property type="match status" value="1"/>
</dbReference>
<evidence type="ECO:0000313" key="8">
    <source>
        <dbReference type="EMBL" id="SMF45603.1"/>
    </source>
</evidence>
<dbReference type="STRING" id="560819.SAMN05428998_11621"/>
<dbReference type="GO" id="GO:0009251">
    <property type="term" value="P:glucan catabolic process"/>
    <property type="evidence" value="ECO:0007669"/>
    <property type="project" value="TreeGrafter"/>
</dbReference>
<dbReference type="Pfam" id="PF01915">
    <property type="entry name" value="Glyco_hydro_3_C"/>
    <property type="match status" value="1"/>
</dbReference>
<evidence type="ECO:0000256" key="5">
    <source>
        <dbReference type="ARBA" id="ARBA00022801"/>
    </source>
</evidence>
<evidence type="ECO:0000256" key="6">
    <source>
        <dbReference type="ARBA" id="ARBA00023295"/>
    </source>
</evidence>
<keyword evidence="9" id="KW-1185">Reference proteome</keyword>
<dbReference type="EC" id="3.2.1.21" evidence="3"/>
<dbReference type="SMART" id="SM01217">
    <property type="entry name" value="Fn3_like"/>
    <property type="match status" value="1"/>
</dbReference>
<dbReference type="RefSeq" id="WP_159460251.1">
    <property type="nucleotide sequence ID" value="NZ_FWZX01000016.1"/>
</dbReference>
<dbReference type="InterPro" id="IPR002772">
    <property type="entry name" value="Glyco_hydro_3_C"/>
</dbReference>
<dbReference type="EMBL" id="FWZX01000016">
    <property type="protein sequence ID" value="SMF45603.1"/>
    <property type="molecule type" value="Genomic_DNA"/>
</dbReference>
<dbReference type="PANTHER" id="PTHR30620:SF16">
    <property type="entry name" value="LYSOSOMAL BETA GLUCOSIDASE"/>
    <property type="match status" value="1"/>
</dbReference>
<gene>
    <name evidence="8" type="ORF">SAMN05428998_11621</name>
</gene>
<name>A0A1Y6C756_9PROT</name>
<dbReference type="SUPFAM" id="SSF51445">
    <property type="entry name" value="(Trans)glycosidases"/>
    <property type="match status" value="1"/>
</dbReference>
<dbReference type="Gene3D" id="3.40.50.1700">
    <property type="entry name" value="Glycoside hydrolase family 3 C-terminal domain"/>
    <property type="match status" value="1"/>
</dbReference>
<accession>A0A1Y6C756</accession>